<name>A0A7K1S3X2_9BACT</name>
<protein>
    <submittedName>
        <fullName evidence="1">Uncharacterized protein</fullName>
    </submittedName>
</protein>
<dbReference type="AlphaFoldDB" id="A0A7K1S3X2"/>
<proteinExistence type="predicted"/>
<sequence>MNTQANTNLLKEYIKTLVATEVDFPGILPRQWGNEFSRSELVAIHFTLKFVLETDKLKTGAVLLREFKNVNYTAMNLHWFLCDFWPEIVPLLTVYNATQVKYPNSTKPSYGRALSVSNNQVLAS</sequence>
<accession>A0A7K1S3X2</accession>
<reference evidence="1 2" key="1">
    <citation type="submission" date="2019-12" db="EMBL/GenBank/DDBJ databases">
        <title>Spirosoma sp. HMF4905 genome sequencing and assembly.</title>
        <authorList>
            <person name="Kang H."/>
            <person name="Cha I."/>
            <person name="Kim H."/>
            <person name="Joh K."/>
        </authorList>
    </citation>
    <scope>NUCLEOTIDE SEQUENCE [LARGE SCALE GENOMIC DNA]</scope>
    <source>
        <strain evidence="1 2">HMF4905</strain>
    </source>
</reference>
<gene>
    <name evidence="1" type="ORF">GO755_00660</name>
</gene>
<keyword evidence="2" id="KW-1185">Reference proteome</keyword>
<organism evidence="1 2">
    <name type="scientific">Spirosoma arboris</name>
    <dbReference type="NCBI Taxonomy" id="2682092"/>
    <lineage>
        <taxon>Bacteria</taxon>
        <taxon>Pseudomonadati</taxon>
        <taxon>Bacteroidota</taxon>
        <taxon>Cytophagia</taxon>
        <taxon>Cytophagales</taxon>
        <taxon>Cytophagaceae</taxon>
        <taxon>Spirosoma</taxon>
    </lineage>
</organism>
<dbReference type="EMBL" id="WPIN01000001">
    <property type="protein sequence ID" value="MVM28522.1"/>
    <property type="molecule type" value="Genomic_DNA"/>
</dbReference>
<evidence type="ECO:0000313" key="2">
    <source>
        <dbReference type="Proteomes" id="UP000436006"/>
    </source>
</evidence>
<comment type="caution">
    <text evidence="1">The sequence shown here is derived from an EMBL/GenBank/DDBJ whole genome shotgun (WGS) entry which is preliminary data.</text>
</comment>
<dbReference type="RefSeq" id="WP_157582642.1">
    <property type="nucleotide sequence ID" value="NZ_WPIN01000001.1"/>
</dbReference>
<dbReference type="Proteomes" id="UP000436006">
    <property type="component" value="Unassembled WGS sequence"/>
</dbReference>
<evidence type="ECO:0000313" key="1">
    <source>
        <dbReference type="EMBL" id="MVM28522.1"/>
    </source>
</evidence>